<dbReference type="STRING" id="67767.A0A0J7KDY9"/>
<organism evidence="2 3">
    <name type="scientific">Lasius niger</name>
    <name type="common">Black garden ant</name>
    <dbReference type="NCBI Taxonomy" id="67767"/>
    <lineage>
        <taxon>Eukaryota</taxon>
        <taxon>Metazoa</taxon>
        <taxon>Ecdysozoa</taxon>
        <taxon>Arthropoda</taxon>
        <taxon>Hexapoda</taxon>
        <taxon>Insecta</taxon>
        <taxon>Pterygota</taxon>
        <taxon>Neoptera</taxon>
        <taxon>Endopterygota</taxon>
        <taxon>Hymenoptera</taxon>
        <taxon>Apocrita</taxon>
        <taxon>Aculeata</taxon>
        <taxon>Formicoidea</taxon>
        <taxon>Formicidae</taxon>
        <taxon>Formicinae</taxon>
        <taxon>Lasius</taxon>
        <taxon>Lasius</taxon>
    </lineage>
</organism>
<dbReference type="PANTHER" id="PTHR46060:SF1">
    <property type="entry name" value="MARINER MOS1 TRANSPOSASE-LIKE PROTEIN"/>
    <property type="match status" value="1"/>
</dbReference>
<proteinExistence type="predicted"/>
<dbReference type="EMBL" id="LBMM01008895">
    <property type="protein sequence ID" value="KMQ88547.1"/>
    <property type="molecule type" value="Genomic_DNA"/>
</dbReference>
<dbReference type="PaxDb" id="67767-A0A0J7KDY9"/>
<protein>
    <submittedName>
        <fullName evidence="2">Mariner mos1 transposase</fullName>
    </submittedName>
</protein>
<sequence>MFPTVKGGDNVMSRTRVLEWHNRFMESREEVENDERPGRPSTSTTEENDQKYYLEILTKLRERVRKKRPELWKKKSWILHQNNMPAHSAFSVKEFLVDKNIPVLEHPSYSPDLAPCNFYKLFFPK</sequence>
<comment type="caution">
    <text evidence="2">The sequence shown here is derived from an EMBL/GenBank/DDBJ whole genome shotgun (WGS) entry which is preliminary data.</text>
</comment>
<feature type="compositionally biased region" description="Basic and acidic residues" evidence="1">
    <location>
        <begin position="27"/>
        <end position="38"/>
    </location>
</feature>
<dbReference type="Gene3D" id="3.30.420.10">
    <property type="entry name" value="Ribonuclease H-like superfamily/Ribonuclease H"/>
    <property type="match status" value="1"/>
</dbReference>
<evidence type="ECO:0000313" key="2">
    <source>
        <dbReference type="EMBL" id="KMQ88547.1"/>
    </source>
</evidence>
<dbReference type="InterPro" id="IPR052709">
    <property type="entry name" value="Transposase-MT_Hybrid"/>
</dbReference>
<evidence type="ECO:0000256" key="1">
    <source>
        <dbReference type="SAM" id="MobiDB-lite"/>
    </source>
</evidence>
<evidence type="ECO:0000313" key="3">
    <source>
        <dbReference type="Proteomes" id="UP000036403"/>
    </source>
</evidence>
<gene>
    <name evidence="2" type="ORF">RF55_11947</name>
</gene>
<name>A0A0J7KDY9_LASNI</name>
<accession>A0A0J7KDY9</accession>
<dbReference type="AlphaFoldDB" id="A0A0J7KDY9"/>
<dbReference type="Proteomes" id="UP000036403">
    <property type="component" value="Unassembled WGS sequence"/>
</dbReference>
<dbReference type="PANTHER" id="PTHR46060">
    <property type="entry name" value="MARINER MOS1 TRANSPOSASE-LIKE PROTEIN"/>
    <property type="match status" value="1"/>
</dbReference>
<dbReference type="GO" id="GO:0003676">
    <property type="term" value="F:nucleic acid binding"/>
    <property type="evidence" value="ECO:0007669"/>
    <property type="project" value="InterPro"/>
</dbReference>
<feature type="region of interest" description="Disordered" evidence="1">
    <location>
        <begin position="27"/>
        <end position="48"/>
    </location>
</feature>
<dbReference type="InterPro" id="IPR036397">
    <property type="entry name" value="RNaseH_sf"/>
</dbReference>
<dbReference type="OrthoDB" id="7554754at2759"/>
<keyword evidence="3" id="KW-1185">Reference proteome</keyword>
<reference evidence="2 3" key="1">
    <citation type="submission" date="2015-04" db="EMBL/GenBank/DDBJ databases">
        <title>Lasius niger genome sequencing.</title>
        <authorList>
            <person name="Konorov E.A."/>
            <person name="Nikitin M.A."/>
            <person name="Kirill M.V."/>
            <person name="Chang P."/>
        </authorList>
    </citation>
    <scope>NUCLEOTIDE SEQUENCE [LARGE SCALE GENOMIC DNA]</scope>
    <source>
        <tissue evidence="2">Whole</tissue>
    </source>
</reference>